<protein>
    <submittedName>
        <fullName evidence="1">Uncharacterized protein</fullName>
    </submittedName>
</protein>
<name>A0A2N5H8N1_9BACI</name>
<dbReference type="AlphaFoldDB" id="A0A2N5H8N1"/>
<comment type="caution">
    <text evidence="1">The sequence shown here is derived from an EMBL/GenBank/DDBJ whole genome shotgun (WGS) entry which is preliminary data.</text>
</comment>
<organism evidence="1 2">
    <name type="scientific">Neobacillus cucumis</name>
    <dbReference type="NCBI Taxonomy" id="1740721"/>
    <lineage>
        <taxon>Bacteria</taxon>
        <taxon>Bacillati</taxon>
        <taxon>Bacillota</taxon>
        <taxon>Bacilli</taxon>
        <taxon>Bacillales</taxon>
        <taxon>Bacillaceae</taxon>
        <taxon>Neobacillus</taxon>
    </lineage>
</organism>
<reference evidence="1 2" key="1">
    <citation type="submission" date="2017-11" db="EMBL/GenBank/DDBJ databases">
        <title>Comparitive Functional Genomics of Dry Heat Resistant strains isolated from the Viking Spacecraft.</title>
        <authorList>
            <person name="Seuylemezian A."/>
            <person name="Cooper K."/>
            <person name="Vaishampayan P."/>
        </authorList>
    </citation>
    <scope>NUCLEOTIDE SEQUENCE [LARGE SCALE GENOMIC DNA]</scope>
    <source>
        <strain evidence="1 2">V32-6</strain>
    </source>
</reference>
<evidence type="ECO:0000313" key="1">
    <source>
        <dbReference type="EMBL" id="PLS01882.1"/>
    </source>
</evidence>
<gene>
    <name evidence="1" type="ORF">CVD27_23320</name>
</gene>
<dbReference type="RefSeq" id="WP_101650889.1">
    <property type="nucleotide sequence ID" value="NZ_PGVE01000088.1"/>
</dbReference>
<proteinExistence type="predicted"/>
<accession>A0A2N5H8N1</accession>
<dbReference type="EMBL" id="PGVE01000088">
    <property type="protein sequence ID" value="PLS01882.1"/>
    <property type="molecule type" value="Genomic_DNA"/>
</dbReference>
<dbReference type="OrthoDB" id="2888107at2"/>
<keyword evidence="2" id="KW-1185">Reference proteome</keyword>
<sequence>MYELAQVEQAENVEVFKMDDITILIDPLVIGHLDGDIVIDHNKNYGFVLKNSYEILTFGMKLNKNS</sequence>
<evidence type="ECO:0000313" key="2">
    <source>
        <dbReference type="Proteomes" id="UP000234950"/>
    </source>
</evidence>
<dbReference type="Proteomes" id="UP000234950">
    <property type="component" value="Unassembled WGS sequence"/>
</dbReference>